<dbReference type="Proteomes" id="UP001205740">
    <property type="component" value="Unassembled WGS sequence"/>
</dbReference>
<reference evidence="1 2" key="1">
    <citation type="submission" date="2022-06" db="EMBL/GenBank/DDBJ databases">
        <title>Genomic Encyclopedia of Archaeal and Bacterial Type Strains, Phase II (KMG-II): from individual species to whole genera.</title>
        <authorList>
            <person name="Goeker M."/>
        </authorList>
    </citation>
    <scope>NUCLEOTIDE SEQUENCE [LARGE SCALE GENOMIC DNA]</scope>
    <source>
        <strain evidence="1 2">DSM 45037</strain>
    </source>
</reference>
<keyword evidence="2" id="KW-1185">Reference proteome</keyword>
<comment type="caution">
    <text evidence="1">The sequence shown here is derived from an EMBL/GenBank/DDBJ whole genome shotgun (WGS) entry which is preliminary data.</text>
</comment>
<dbReference type="EMBL" id="JAMTCG010000006">
    <property type="protein sequence ID" value="MCP2162151.1"/>
    <property type="molecule type" value="Genomic_DNA"/>
</dbReference>
<accession>A0ABT1H4S1</accession>
<sequence>MAALDGPGFVAADLDDLVRDFYERTSAWSMDVWSQWNPVFAPGGAFVTRFFGRRVRQLALPTSPMSVSRGMTSTVRVVRRADGSRRGAAWLRTLVSDGSPVYSGFYGVETLPGAEDDQPHVKVAFPLEMGSVQVFLRPSVVDGGALRLLSRSREFGCEGAYITVCSGDRWFASRAPLREEFLVYRDDEYTLRTDHRLSVGPLTALRLHYKLSRVGDS</sequence>
<evidence type="ECO:0000313" key="2">
    <source>
        <dbReference type="Proteomes" id="UP001205740"/>
    </source>
</evidence>
<name>A0ABT1H4S1_9NOCA</name>
<gene>
    <name evidence="1" type="ORF">LX12_003355</name>
</gene>
<protein>
    <submittedName>
        <fullName evidence="1">Uncharacterized protein</fullName>
    </submittedName>
</protein>
<evidence type="ECO:0000313" key="1">
    <source>
        <dbReference type="EMBL" id="MCP2162151.1"/>
    </source>
</evidence>
<organism evidence="1 2">
    <name type="scientific">Williamsia serinedens</name>
    <dbReference type="NCBI Taxonomy" id="391736"/>
    <lineage>
        <taxon>Bacteria</taxon>
        <taxon>Bacillati</taxon>
        <taxon>Actinomycetota</taxon>
        <taxon>Actinomycetes</taxon>
        <taxon>Mycobacteriales</taxon>
        <taxon>Nocardiaceae</taxon>
        <taxon>Williamsia</taxon>
    </lineage>
</organism>
<proteinExistence type="predicted"/>